<accession>M5RRM2</accession>
<gene>
    <name evidence="1" type="ORF">RMSM_05041</name>
</gene>
<sequence>MKTSSGSRGRLVDLVSRLGASPGFVTTEPGLAPKRLTSIFEDRLNQQAVHEFCYDFVGKDRSFSVYKQILCRLVQHI</sequence>
<comment type="caution">
    <text evidence="1">The sequence shown here is derived from an EMBL/GenBank/DDBJ whole genome shotgun (WGS) entry which is preliminary data.</text>
</comment>
<dbReference type="Proteomes" id="UP000011991">
    <property type="component" value="Unassembled WGS sequence"/>
</dbReference>
<reference evidence="1 2" key="1">
    <citation type="journal article" date="2013" name="Mar. Genomics">
        <title>Expression of sulfatases in Rhodopirellula baltica and the diversity of sulfatases in the genus Rhodopirellula.</title>
        <authorList>
            <person name="Wegner C.E."/>
            <person name="Richter-Heitmann T."/>
            <person name="Klindworth A."/>
            <person name="Klockow C."/>
            <person name="Richter M."/>
            <person name="Achstetter T."/>
            <person name="Glockner F.O."/>
            <person name="Harder J."/>
        </authorList>
    </citation>
    <scope>NUCLEOTIDE SEQUENCE [LARGE SCALE GENOMIC DNA]</scope>
    <source>
        <strain evidence="1 2">SM1</strain>
    </source>
</reference>
<dbReference type="EMBL" id="ANOG01000714">
    <property type="protein sequence ID" value="EMI18037.1"/>
    <property type="molecule type" value="Genomic_DNA"/>
</dbReference>
<name>M5RRM2_9BACT</name>
<evidence type="ECO:0000313" key="1">
    <source>
        <dbReference type="EMBL" id="EMI18037.1"/>
    </source>
</evidence>
<dbReference type="AlphaFoldDB" id="M5RRM2"/>
<dbReference type="PATRIC" id="fig|1265738.3.peg.5068"/>
<organism evidence="1 2">
    <name type="scientific">Rhodopirellula maiorica SM1</name>
    <dbReference type="NCBI Taxonomy" id="1265738"/>
    <lineage>
        <taxon>Bacteria</taxon>
        <taxon>Pseudomonadati</taxon>
        <taxon>Planctomycetota</taxon>
        <taxon>Planctomycetia</taxon>
        <taxon>Pirellulales</taxon>
        <taxon>Pirellulaceae</taxon>
        <taxon>Novipirellula</taxon>
    </lineage>
</organism>
<evidence type="ECO:0000313" key="2">
    <source>
        <dbReference type="Proteomes" id="UP000011991"/>
    </source>
</evidence>
<keyword evidence="2" id="KW-1185">Reference proteome</keyword>
<proteinExistence type="predicted"/>
<protein>
    <submittedName>
        <fullName evidence="1">Uncharacterized protein</fullName>
    </submittedName>
</protein>